<feature type="transmembrane region" description="Helical" evidence="1">
    <location>
        <begin position="48"/>
        <end position="69"/>
    </location>
</feature>
<name>A0A165QN25_9AGAM</name>
<keyword evidence="1" id="KW-0472">Membrane</keyword>
<evidence type="ECO:0000313" key="3">
    <source>
        <dbReference type="Proteomes" id="UP000076761"/>
    </source>
</evidence>
<dbReference type="OrthoDB" id="2332199at2759"/>
<dbReference type="PANTHER" id="PTHR37992">
    <property type="entry name" value="EXPRESSED PROTEIN"/>
    <property type="match status" value="1"/>
</dbReference>
<feature type="transmembrane region" description="Helical" evidence="1">
    <location>
        <begin position="180"/>
        <end position="208"/>
    </location>
</feature>
<dbReference type="InParanoid" id="A0A165QN25"/>
<feature type="transmembrane region" description="Helical" evidence="1">
    <location>
        <begin position="114"/>
        <end position="135"/>
    </location>
</feature>
<gene>
    <name evidence="2" type="ORF">NEOLEDRAFT_1071098</name>
</gene>
<proteinExistence type="predicted"/>
<protein>
    <submittedName>
        <fullName evidence="2">Uncharacterized protein</fullName>
    </submittedName>
</protein>
<evidence type="ECO:0000256" key="1">
    <source>
        <dbReference type="SAM" id="Phobius"/>
    </source>
</evidence>
<organism evidence="2 3">
    <name type="scientific">Neolentinus lepideus HHB14362 ss-1</name>
    <dbReference type="NCBI Taxonomy" id="1314782"/>
    <lineage>
        <taxon>Eukaryota</taxon>
        <taxon>Fungi</taxon>
        <taxon>Dikarya</taxon>
        <taxon>Basidiomycota</taxon>
        <taxon>Agaricomycotina</taxon>
        <taxon>Agaricomycetes</taxon>
        <taxon>Gloeophyllales</taxon>
        <taxon>Gloeophyllaceae</taxon>
        <taxon>Neolentinus</taxon>
    </lineage>
</organism>
<accession>A0A165QN25</accession>
<dbReference type="Proteomes" id="UP000076761">
    <property type="component" value="Unassembled WGS sequence"/>
</dbReference>
<sequence>MQEVKRARVLTVGSWIVNFGAQLYGMLAEPNMKDIADANHYAFSPNPMFIGGFFSLQVVIQLTWISKLFRPKDGRKDDPTAYAEPAQLSYAPIYALGNICIAGWMIFWNNENFVMSQALVTLNTLSQLYAVFVLLPPMTKDNVWTHLTAQTFAGIGILDLVDNGAVALRYAGPPGTAVQVITGITFGLMALLTNPIFSACMLYNLVALYYGQSDVWGKNLGWMIGATGIVVFFKFLTLRLPGTVSL</sequence>
<dbReference type="PANTHER" id="PTHR37992:SF1">
    <property type="entry name" value="DUF1774-DOMAIN-CONTAINING PROTEIN"/>
    <property type="match status" value="1"/>
</dbReference>
<keyword evidence="1" id="KW-0812">Transmembrane</keyword>
<keyword evidence="3" id="KW-1185">Reference proteome</keyword>
<evidence type="ECO:0000313" key="2">
    <source>
        <dbReference type="EMBL" id="KZT22644.1"/>
    </source>
</evidence>
<feature type="transmembrane region" description="Helical" evidence="1">
    <location>
        <begin position="220"/>
        <end position="240"/>
    </location>
</feature>
<dbReference type="EMBL" id="KV425593">
    <property type="protein sequence ID" value="KZT22644.1"/>
    <property type="molecule type" value="Genomic_DNA"/>
</dbReference>
<feature type="transmembrane region" description="Helical" evidence="1">
    <location>
        <begin position="90"/>
        <end position="108"/>
    </location>
</feature>
<dbReference type="InterPro" id="IPR013920">
    <property type="entry name" value="DUF1774_fun"/>
</dbReference>
<reference evidence="2 3" key="1">
    <citation type="journal article" date="2016" name="Mol. Biol. Evol.">
        <title>Comparative Genomics of Early-Diverging Mushroom-Forming Fungi Provides Insights into the Origins of Lignocellulose Decay Capabilities.</title>
        <authorList>
            <person name="Nagy L.G."/>
            <person name="Riley R."/>
            <person name="Tritt A."/>
            <person name="Adam C."/>
            <person name="Daum C."/>
            <person name="Floudas D."/>
            <person name="Sun H."/>
            <person name="Yadav J.S."/>
            <person name="Pangilinan J."/>
            <person name="Larsson K.H."/>
            <person name="Matsuura K."/>
            <person name="Barry K."/>
            <person name="Labutti K."/>
            <person name="Kuo R."/>
            <person name="Ohm R.A."/>
            <person name="Bhattacharya S.S."/>
            <person name="Shirouzu T."/>
            <person name="Yoshinaga Y."/>
            <person name="Martin F.M."/>
            <person name="Grigoriev I.V."/>
            <person name="Hibbett D.S."/>
        </authorList>
    </citation>
    <scope>NUCLEOTIDE SEQUENCE [LARGE SCALE GENOMIC DNA]</scope>
    <source>
        <strain evidence="2 3">HHB14362 ss-1</strain>
    </source>
</reference>
<dbReference type="AlphaFoldDB" id="A0A165QN25"/>
<feature type="transmembrane region" description="Helical" evidence="1">
    <location>
        <begin position="147"/>
        <end position="168"/>
    </location>
</feature>
<keyword evidence="1" id="KW-1133">Transmembrane helix</keyword>
<feature type="transmembrane region" description="Helical" evidence="1">
    <location>
        <begin position="7"/>
        <end position="28"/>
    </location>
</feature>